<organism evidence="12 13">
    <name type="scientific">Polarella glacialis</name>
    <name type="common">Dinoflagellate</name>
    <dbReference type="NCBI Taxonomy" id="89957"/>
    <lineage>
        <taxon>Eukaryota</taxon>
        <taxon>Sar</taxon>
        <taxon>Alveolata</taxon>
        <taxon>Dinophyceae</taxon>
        <taxon>Suessiales</taxon>
        <taxon>Suessiaceae</taxon>
        <taxon>Polarella</taxon>
    </lineage>
</organism>
<dbReference type="OrthoDB" id="430354at2759"/>
<evidence type="ECO:0008006" key="14">
    <source>
        <dbReference type="Google" id="ProtNLM"/>
    </source>
</evidence>
<sequence>MPPLRENCGMPFWFATCACLQAVHGTQQNNNNSKNNNNRGREHLLFVLSCTGFLLSWQFACFALLLQALSLYALVVMGVADGSFAVEVSRLYAGSALLSSALRFGDLWAVRSPFFWVVGSVGLAGWPDSRQGPTRALAAAALLLCYAAALRAAVGWMLVVQGGGDAEDNAHIVEFLSFRLQDLLRQLLGSSWVQSPTPLSYHAALYYGQRSFNSPTCKDLLDSGPLLLAALLAAVAVLCALLPVLCAPRTAESLAARRQLFPHAFLLMLVLATAPLFGLMLRYRIFLFPHLALLGSLLLDGALLPGRCWHHLGRCRGPIAAVMLASLLAADGSGIRRSLAGFRLWDAGSDQTFPGQKEDEVELGALMQWLVRHSAEEDVVISGMGLSALVRLHAARGVVCHPHYESAQLRERCFWAEKLNGHRTPSEYHAIIAERLFPGLGSSRRLGSGRAFVAVSVKDCFSSNELGQSMSAIIEQHVLPEATSVGRKLDLQPVASCAYARYLLQEAGDTQGAAALFKDLHTKGFAEQLGAFGPPLGIHRAHLRALELRPDRRTGAFGCCELGRKFLGLSSAAARLMREGMDPLAAERYYREAAALTPESARSNGFLGFARLQAGNFVAALQSFQKASELEEEENSATSTTQCGKAMALGGLGRFQEASEALRLAGALNPRELCLTTNAGLLDAAFRPSLAVPTVDDLGRSPANNNTNNNNYNYNKNKNKNKNNNNNDNDNQNNDNNNPSAEVVSYGELQEAWESYKGGVAGWKQFLEHPAVRRAVRKPLGAAADNNKDNNKQKILFLGRSGSHVAPVLQSLSVLRQAHGAWLPLAGGVLDTGFGAGSLRGALGAELRAVPSPQGSWPLQHPFWKWRANFSLQSGQHPQSYSSECLFLDADNLALQPPQDLLPTLRASQESGQLMVRSSWILLIFSTLRICKVFLEAMYSLDDGSGLMCGYGDKLRQQPWLSLSSARPSREEFGGFASLRAGGGSGLCSGWPQVHHIYSGVAGVSRVHWLAWLGQESTPTDDPEAEAYSEYRGSSEAQGRPPMTFEEWKSSATPVDPTMADVSMDFEEFREYQGGQPPRKWVLWKSRSHSGPTLRRPKESTDETWDAYEEYVEGKTPLSWEQWMAREVRAGPTLSRPVDVAEAAWEPYQEHCQRSREEAKVPMSWQQWADRVHAARPRLIPHPGASDEQREAYEEYLRGTLPMNWVLWKSRGHPEGPTLTPPEAASGQQWQDYERYLEQQTPMDWEEWTRLWRASSDERLSHLELADQDLETYEEYVGGEVPSRWVLWKSPDHAGPTHRRPADAAPGQWQAYEEYVEGKTPLSFEQWSGHGQSAGPTLECPQDVPDEQWQSYQKHVQLSGEEGNTPMSFQQWKGCSHAAGSTLKQAFHSEDQREHAKSQQLEAFQSYADGKTPMVWVLWKSRGHAAGPTLTRPTQASAQQWEAYQSYLTARSPMSFSQWTDRGHSAGPTLKRPAEAGELQWNAYQAYVHRSMPASWGQWQKDQVAGPKMHHPTEAQKHHRPSHATEPEQEAYASYKKWEEEEGRSPMAWEAWTGRRLEQATYERPQDVSDKDWAAYEKYRQWTQEEGHVPMSWSTWKSKA</sequence>
<evidence type="ECO:0000256" key="8">
    <source>
        <dbReference type="PROSITE-ProRule" id="PRU00339"/>
    </source>
</evidence>
<reference evidence="12" key="1">
    <citation type="submission" date="2021-02" db="EMBL/GenBank/DDBJ databases">
        <authorList>
            <person name="Dougan E. K."/>
            <person name="Rhodes N."/>
            <person name="Thang M."/>
            <person name="Chan C."/>
        </authorList>
    </citation>
    <scope>NUCLEOTIDE SEQUENCE</scope>
</reference>
<keyword evidence="5 10" id="KW-0812">Transmembrane</keyword>
<evidence type="ECO:0000256" key="11">
    <source>
        <dbReference type="SAM" id="SignalP"/>
    </source>
</evidence>
<comment type="caution">
    <text evidence="12">The sequence shown here is derived from an EMBL/GenBank/DDBJ whole genome shotgun (WGS) entry which is preliminary data.</text>
</comment>
<feature type="region of interest" description="Disordered" evidence="9">
    <location>
        <begin position="1505"/>
        <end position="1531"/>
    </location>
</feature>
<evidence type="ECO:0000256" key="2">
    <source>
        <dbReference type="ARBA" id="ARBA00008744"/>
    </source>
</evidence>
<comment type="subcellular location">
    <subcellularLocation>
        <location evidence="1">Membrane</location>
        <topology evidence="1">Multi-pass membrane protein</topology>
    </subcellularLocation>
</comment>
<keyword evidence="8" id="KW-0802">TPR repeat</keyword>
<dbReference type="PANTHER" id="PTHR31488">
    <property type="entry name" value="DPY-19-LIKE 1, LIKE (H. SAPIENS)"/>
    <property type="match status" value="1"/>
</dbReference>
<evidence type="ECO:0000256" key="1">
    <source>
        <dbReference type="ARBA" id="ARBA00004141"/>
    </source>
</evidence>
<feature type="transmembrane region" description="Helical" evidence="10">
    <location>
        <begin position="44"/>
        <end position="66"/>
    </location>
</feature>
<evidence type="ECO:0000256" key="7">
    <source>
        <dbReference type="ARBA" id="ARBA00023136"/>
    </source>
</evidence>
<evidence type="ECO:0000256" key="9">
    <source>
        <dbReference type="SAM" id="MobiDB-lite"/>
    </source>
</evidence>
<evidence type="ECO:0000313" key="12">
    <source>
        <dbReference type="EMBL" id="CAE8606939.1"/>
    </source>
</evidence>
<accession>A0A813F385</accession>
<evidence type="ECO:0000256" key="3">
    <source>
        <dbReference type="ARBA" id="ARBA00022676"/>
    </source>
</evidence>
<keyword evidence="3" id="KW-0328">Glycosyltransferase</keyword>
<dbReference type="PROSITE" id="PS50005">
    <property type="entry name" value="TPR"/>
    <property type="match status" value="1"/>
</dbReference>
<evidence type="ECO:0000256" key="5">
    <source>
        <dbReference type="ARBA" id="ARBA00022692"/>
    </source>
</evidence>
<dbReference type="SUPFAM" id="SSF48452">
    <property type="entry name" value="TPR-like"/>
    <property type="match status" value="1"/>
</dbReference>
<feature type="compositionally biased region" description="Low complexity" evidence="9">
    <location>
        <begin position="704"/>
        <end position="738"/>
    </location>
</feature>
<dbReference type="PANTHER" id="PTHR31488:SF1">
    <property type="entry name" value="C-MANNOSYLTRANSFERASE DPY19L1"/>
    <property type="match status" value="1"/>
</dbReference>
<name>A0A813F385_POLGL</name>
<keyword evidence="13" id="KW-1185">Reference proteome</keyword>
<feature type="transmembrane region" description="Helical" evidence="10">
    <location>
        <begin position="226"/>
        <end position="248"/>
    </location>
</feature>
<feature type="transmembrane region" description="Helical" evidence="10">
    <location>
        <begin position="260"/>
        <end position="281"/>
    </location>
</feature>
<evidence type="ECO:0000256" key="6">
    <source>
        <dbReference type="ARBA" id="ARBA00022989"/>
    </source>
</evidence>
<feature type="repeat" description="TPR" evidence="8">
    <location>
        <begin position="601"/>
        <end position="634"/>
    </location>
</feature>
<evidence type="ECO:0000256" key="4">
    <source>
        <dbReference type="ARBA" id="ARBA00022679"/>
    </source>
</evidence>
<feature type="signal peptide" evidence="11">
    <location>
        <begin position="1"/>
        <end position="25"/>
    </location>
</feature>
<dbReference type="GO" id="GO:0005637">
    <property type="term" value="C:nuclear inner membrane"/>
    <property type="evidence" value="ECO:0007669"/>
    <property type="project" value="TreeGrafter"/>
</dbReference>
<dbReference type="InterPro" id="IPR019734">
    <property type="entry name" value="TPR_rpt"/>
</dbReference>
<dbReference type="SMART" id="SM00028">
    <property type="entry name" value="TPR"/>
    <property type="match status" value="2"/>
</dbReference>
<dbReference type="Proteomes" id="UP000654075">
    <property type="component" value="Unassembled WGS sequence"/>
</dbReference>
<feature type="region of interest" description="Disordered" evidence="9">
    <location>
        <begin position="1324"/>
        <end position="1344"/>
    </location>
</feature>
<dbReference type="Gene3D" id="1.25.40.10">
    <property type="entry name" value="Tetratricopeptide repeat domain"/>
    <property type="match status" value="1"/>
</dbReference>
<dbReference type="InterPro" id="IPR011990">
    <property type="entry name" value="TPR-like_helical_dom_sf"/>
</dbReference>
<keyword evidence="7 10" id="KW-0472">Membrane</keyword>
<evidence type="ECO:0000313" key="13">
    <source>
        <dbReference type="Proteomes" id="UP000654075"/>
    </source>
</evidence>
<dbReference type="Pfam" id="PF10034">
    <property type="entry name" value="Dpy19"/>
    <property type="match status" value="1"/>
</dbReference>
<dbReference type="PROSITE" id="PS51257">
    <property type="entry name" value="PROKAR_LIPOPROTEIN"/>
    <property type="match status" value="1"/>
</dbReference>
<keyword evidence="11" id="KW-0732">Signal</keyword>
<feature type="transmembrane region" description="Helical" evidence="10">
    <location>
        <begin position="138"/>
        <end position="159"/>
    </location>
</feature>
<proteinExistence type="inferred from homology"/>
<protein>
    <recommendedName>
        <fullName evidence="14">Dolichyl-phosphate-mannose--protein mannosyltransferase</fullName>
    </recommendedName>
</protein>
<feature type="region of interest" description="Disordered" evidence="9">
    <location>
        <begin position="1018"/>
        <end position="1042"/>
    </location>
</feature>
<comment type="similarity">
    <text evidence="2">Belongs to the dpy-19 family.</text>
</comment>
<gene>
    <name evidence="12" type="ORF">PGLA1383_LOCUS24890</name>
</gene>
<keyword evidence="4" id="KW-0808">Transferase</keyword>
<dbReference type="EMBL" id="CAJNNV010020089">
    <property type="protein sequence ID" value="CAE8606939.1"/>
    <property type="molecule type" value="Genomic_DNA"/>
</dbReference>
<dbReference type="GO" id="GO:0000030">
    <property type="term" value="F:mannosyltransferase activity"/>
    <property type="evidence" value="ECO:0007669"/>
    <property type="project" value="TreeGrafter"/>
</dbReference>
<feature type="transmembrane region" description="Helical" evidence="10">
    <location>
        <begin position="108"/>
        <end position="126"/>
    </location>
</feature>
<keyword evidence="6 10" id="KW-1133">Transmembrane helix</keyword>
<feature type="chain" id="PRO_5032351865" description="Dolichyl-phosphate-mannose--protein mannosyltransferase" evidence="11">
    <location>
        <begin position="26"/>
        <end position="1600"/>
    </location>
</feature>
<feature type="compositionally biased region" description="Polar residues" evidence="9">
    <location>
        <begin position="1324"/>
        <end position="1335"/>
    </location>
</feature>
<evidence type="ECO:0000256" key="10">
    <source>
        <dbReference type="SAM" id="Phobius"/>
    </source>
</evidence>
<feature type="region of interest" description="Disordered" evidence="9">
    <location>
        <begin position="697"/>
        <end position="741"/>
    </location>
</feature>
<dbReference type="InterPro" id="IPR018732">
    <property type="entry name" value="Dpy-19/Dpy-19-like"/>
</dbReference>